<keyword evidence="4" id="KW-1185">Reference proteome</keyword>
<dbReference type="AlphaFoldDB" id="A0A8H6I1U2"/>
<dbReference type="Proteomes" id="UP000521943">
    <property type="component" value="Unassembled WGS sequence"/>
</dbReference>
<comment type="caution">
    <text evidence="3">The sequence shown here is derived from an EMBL/GenBank/DDBJ whole genome shotgun (WGS) entry which is preliminary data.</text>
</comment>
<dbReference type="GO" id="GO:0048038">
    <property type="term" value="F:quinone binding"/>
    <property type="evidence" value="ECO:0007669"/>
    <property type="project" value="TreeGrafter"/>
</dbReference>
<dbReference type="InterPro" id="IPR020904">
    <property type="entry name" value="Sc_DH/Rdtase_CS"/>
</dbReference>
<dbReference type="PROSITE" id="PS00061">
    <property type="entry name" value="ADH_SHORT"/>
    <property type="match status" value="1"/>
</dbReference>
<dbReference type="PANTHER" id="PTHR42760:SF121">
    <property type="entry name" value="3-OXOACYL-(ACYL-CARRIER-PROTEIN) REDUCTASE"/>
    <property type="match status" value="1"/>
</dbReference>
<sequence>MLSLAPRSYFNLRAHSQTTRNFSKIIPGPVAIVTGAARGIGKAVAVRLAQDGYDLALNDVPGALEQLRRVEDSIGEYGRQAIVCPGDVSSEKDIQALVKSATDALGGLDVMVANAGICITKPFIETTSEDWDKIQSINTRGTFLCYRYAALKMIEQGRGGRIVGASSVPGEQAWANVSAYSSTKFGIRGLTQAAAAELGKYKINVNAYAPGPVNTDMLVDIGHKLGNKSTFYEESQADTVLGRYPDPEDIAALVSFLVSPNSKMLTGQTIVMDSGRLFD</sequence>
<proteinExistence type="inferred from homology"/>
<dbReference type="PRINTS" id="PR00081">
    <property type="entry name" value="GDHRDH"/>
</dbReference>
<dbReference type="FunFam" id="3.40.50.720:FF:000084">
    <property type="entry name" value="Short-chain dehydrogenase reductase"/>
    <property type="match status" value="1"/>
</dbReference>
<dbReference type="OrthoDB" id="498125at2759"/>
<evidence type="ECO:0000256" key="2">
    <source>
        <dbReference type="ARBA" id="ARBA00022857"/>
    </source>
</evidence>
<gene>
    <name evidence="3" type="ORF">DFP72DRAFT_286533</name>
</gene>
<protein>
    <submittedName>
        <fullName evidence="3">NAD-binding protein</fullName>
    </submittedName>
</protein>
<keyword evidence="2" id="KW-0521">NADP</keyword>
<dbReference type="PRINTS" id="PR00080">
    <property type="entry name" value="SDRFAMILY"/>
</dbReference>
<dbReference type="EMBL" id="JACGCI010000026">
    <property type="protein sequence ID" value="KAF6756464.1"/>
    <property type="molecule type" value="Genomic_DNA"/>
</dbReference>
<dbReference type="InterPro" id="IPR036291">
    <property type="entry name" value="NAD(P)-bd_dom_sf"/>
</dbReference>
<comment type="similarity">
    <text evidence="1">Belongs to the short-chain dehydrogenases/reductases (SDR) family.</text>
</comment>
<evidence type="ECO:0000313" key="4">
    <source>
        <dbReference type="Proteomes" id="UP000521943"/>
    </source>
</evidence>
<dbReference type="Gene3D" id="3.40.50.720">
    <property type="entry name" value="NAD(P)-binding Rossmann-like Domain"/>
    <property type="match status" value="1"/>
</dbReference>
<organism evidence="3 4">
    <name type="scientific">Ephemerocybe angulata</name>
    <dbReference type="NCBI Taxonomy" id="980116"/>
    <lineage>
        <taxon>Eukaryota</taxon>
        <taxon>Fungi</taxon>
        <taxon>Dikarya</taxon>
        <taxon>Basidiomycota</taxon>
        <taxon>Agaricomycotina</taxon>
        <taxon>Agaricomycetes</taxon>
        <taxon>Agaricomycetidae</taxon>
        <taxon>Agaricales</taxon>
        <taxon>Agaricineae</taxon>
        <taxon>Psathyrellaceae</taxon>
        <taxon>Ephemerocybe</taxon>
    </lineage>
</organism>
<dbReference type="GO" id="GO:0016616">
    <property type="term" value="F:oxidoreductase activity, acting on the CH-OH group of donors, NAD or NADP as acceptor"/>
    <property type="evidence" value="ECO:0007669"/>
    <property type="project" value="TreeGrafter"/>
</dbReference>
<dbReference type="SUPFAM" id="SSF51735">
    <property type="entry name" value="NAD(P)-binding Rossmann-fold domains"/>
    <property type="match status" value="1"/>
</dbReference>
<dbReference type="GO" id="GO:0006633">
    <property type="term" value="P:fatty acid biosynthetic process"/>
    <property type="evidence" value="ECO:0007669"/>
    <property type="project" value="TreeGrafter"/>
</dbReference>
<dbReference type="PANTHER" id="PTHR42760">
    <property type="entry name" value="SHORT-CHAIN DEHYDROGENASES/REDUCTASES FAMILY MEMBER"/>
    <property type="match status" value="1"/>
</dbReference>
<accession>A0A8H6I1U2</accession>
<dbReference type="Pfam" id="PF13561">
    <property type="entry name" value="adh_short_C2"/>
    <property type="match status" value="1"/>
</dbReference>
<evidence type="ECO:0000256" key="1">
    <source>
        <dbReference type="ARBA" id="ARBA00006484"/>
    </source>
</evidence>
<reference evidence="3 4" key="1">
    <citation type="submission" date="2020-07" db="EMBL/GenBank/DDBJ databases">
        <title>Comparative genomics of pyrophilous fungi reveals a link between fire events and developmental genes.</title>
        <authorList>
            <consortium name="DOE Joint Genome Institute"/>
            <person name="Steindorff A.S."/>
            <person name="Carver A."/>
            <person name="Calhoun S."/>
            <person name="Stillman K."/>
            <person name="Liu H."/>
            <person name="Lipzen A."/>
            <person name="Pangilinan J."/>
            <person name="Labutti K."/>
            <person name="Bruns T.D."/>
            <person name="Grigoriev I.V."/>
        </authorList>
    </citation>
    <scope>NUCLEOTIDE SEQUENCE [LARGE SCALE GENOMIC DNA]</scope>
    <source>
        <strain evidence="3 4">CBS 144469</strain>
    </source>
</reference>
<name>A0A8H6I1U2_9AGAR</name>
<evidence type="ECO:0000313" key="3">
    <source>
        <dbReference type="EMBL" id="KAF6756464.1"/>
    </source>
</evidence>
<dbReference type="InterPro" id="IPR002347">
    <property type="entry name" value="SDR_fam"/>
</dbReference>